<proteinExistence type="predicted"/>
<evidence type="ECO:0000313" key="1">
    <source>
        <dbReference type="EMBL" id="EGJ31882.1"/>
    </source>
</evidence>
<reference evidence="2" key="1">
    <citation type="journal article" date="2011" name="Proc. Natl. Acad. Sci. U.S.A.">
        <title>Genomic insights into the physiology and ecology of the marine filamentous cyanobacterium Lyngbya majuscula.</title>
        <authorList>
            <person name="Jones A.C."/>
            <person name="Monroe E.A."/>
            <person name="Podell S."/>
            <person name="Hess W.R."/>
            <person name="Klages S."/>
            <person name="Esquenazi E."/>
            <person name="Niessen S."/>
            <person name="Hoover H."/>
            <person name="Rothmann M."/>
            <person name="Lasken R.S."/>
            <person name="Yates J.R.III."/>
            <person name="Reinhardt R."/>
            <person name="Kube M."/>
            <person name="Burkart M.D."/>
            <person name="Allen E.E."/>
            <person name="Dorrestein P.C."/>
            <person name="Gerwick W.H."/>
            <person name="Gerwick L."/>
        </authorList>
    </citation>
    <scope>NUCLEOTIDE SEQUENCE [LARGE SCALE GENOMIC DNA]</scope>
    <source>
        <strain evidence="2">3L</strain>
    </source>
</reference>
<protein>
    <submittedName>
        <fullName evidence="1">Uncharacterized protein</fullName>
    </submittedName>
</protein>
<keyword evidence="2" id="KW-1185">Reference proteome</keyword>
<accession>F4XTQ6</accession>
<dbReference type="AlphaFoldDB" id="F4XTQ6"/>
<gene>
    <name evidence="1" type="ORF">LYNGBM3L_30910</name>
</gene>
<organism evidence="1 2">
    <name type="scientific">Moorena producens 3L</name>
    <dbReference type="NCBI Taxonomy" id="489825"/>
    <lineage>
        <taxon>Bacteria</taxon>
        <taxon>Bacillati</taxon>
        <taxon>Cyanobacteriota</taxon>
        <taxon>Cyanophyceae</taxon>
        <taxon>Coleofasciculales</taxon>
        <taxon>Coleofasciculaceae</taxon>
        <taxon>Moorena</taxon>
    </lineage>
</organism>
<sequence>MITNGLVNNCIKVVGYKEHDAITLLGWGASYCPKAPGAAAQLVPQLRQSKPTLPNLDHLQRIHQIIIKTTTKRQKK</sequence>
<dbReference type="EMBL" id="GL890930">
    <property type="protein sequence ID" value="EGJ31882.1"/>
    <property type="molecule type" value="Genomic_DNA"/>
</dbReference>
<dbReference type="Proteomes" id="UP000003959">
    <property type="component" value="Unassembled WGS sequence"/>
</dbReference>
<evidence type="ECO:0000313" key="2">
    <source>
        <dbReference type="Proteomes" id="UP000003959"/>
    </source>
</evidence>
<name>F4XTQ6_9CYAN</name>
<dbReference type="HOGENOM" id="CLU_2650491_0_0_3"/>